<evidence type="ECO:0000259" key="1">
    <source>
        <dbReference type="Pfam" id="PF13403"/>
    </source>
</evidence>
<dbReference type="SUPFAM" id="SSF51294">
    <property type="entry name" value="Hedgehog/intein (Hint) domain"/>
    <property type="match status" value="1"/>
</dbReference>
<sequence length="531" mass="55967">MATATELPINTGASALQMANEIFGEGVTVTSATYSGDYRSSGIYSNGDSVSPDATPGDTGVILSTGKVTDFTNSSGTSNTNLSASTTTDTQGVDNDADFNAIAGTKTYDAAFLEVQFTPVGDLLTIDFVLSSEEYPEYIGTDFNDVIGVWVNGVQAHVTIGDGSASIGNVNGGVTSNLYHDNTQDQFNTEMDGFTVTLTFVAPVNPGEINTIKIGVADVSDAKYDTNLLIAGGSVQTAIVAQDDLLTMGHNDTKVLDMLDNDHSAGGALTITHINGTPVVAGDTITLGSGQQVTLNADGTFTIAGDSDGEKVYFNYSVLDETGHTDTAMVAVEQVPCFVRGTLIATPQGEMPIEWLRPGMLVCVQDGPPQPIRWLGWRTVPATGAHRPVLLNAGPFGLRRPLMVSQQHRMMLSGAQAELMFGQPEVLIKARDLIDGQSVCLVEDLDDVTYVHLLFDRHEVVTANGAPSESYLPGPQTMPGFDAATQAELRALFPEIGPDGTGYGPAARLALTSKEARPLCRAMTRPTALSA</sequence>
<dbReference type="RefSeq" id="WP_380719295.1">
    <property type="nucleotide sequence ID" value="NZ_JBHSGI010000024.1"/>
</dbReference>
<dbReference type="InterPro" id="IPR028992">
    <property type="entry name" value="Hedgehog/Intein_dom"/>
</dbReference>
<gene>
    <name evidence="2" type="ORF">ACFO5X_17515</name>
</gene>
<organism evidence="2 3">
    <name type="scientific">Seohaeicola nanhaiensis</name>
    <dbReference type="NCBI Taxonomy" id="1387282"/>
    <lineage>
        <taxon>Bacteria</taxon>
        <taxon>Pseudomonadati</taxon>
        <taxon>Pseudomonadota</taxon>
        <taxon>Alphaproteobacteria</taxon>
        <taxon>Rhodobacterales</taxon>
        <taxon>Roseobacteraceae</taxon>
        <taxon>Seohaeicola</taxon>
    </lineage>
</organism>
<dbReference type="EMBL" id="JBHSGI010000024">
    <property type="protein sequence ID" value="MFC4670367.1"/>
    <property type="molecule type" value="Genomic_DNA"/>
</dbReference>
<feature type="domain" description="Hedgehog/Intein (Hint)" evidence="1">
    <location>
        <begin position="336"/>
        <end position="474"/>
    </location>
</feature>
<accession>A0ABV9KJM4</accession>
<reference evidence="3" key="1">
    <citation type="journal article" date="2019" name="Int. J. Syst. Evol. Microbiol.">
        <title>The Global Catalogue of Microorganisms (GCM) 10K type strain sequencing project: providing services to taxonomists for standard genome sequencing and annotation.</title>
        <authorList>
            <consortium name="The Broad Institute Genomics Platform"/>
            <consortium name="The Broad Institute Genome Sequencing Center for Infectious Disease"/>
            <person name="Wu L."/>
            <person name="Ma J."/>
        </authorList>
    </citation>
    <scope>NUCLEOTIDE SEQUENCE [LARGE SCALE GENOMIC DNA]</scope>
    <source>
        <strain evidence="3">CGMCC 4.7283</strain>
    </source>
</reference>
<evidence type="ECO:0000313" key="3">
    <source>
        <dbReference type="Proteomes" id="UP001595973"/>
    </source>
</evidence>
<evidence type="ECO:0000313" key="2">
    <source>
        <dbReference type="EMBL" id="MFC4670367.1"/>
    </source>
</evidence>
<dbReference type="Proteomes" id="UP001595973">
    <property type="component" value="Unassembled WGS sequence"/>
</dbReference>
<proteinExistence type="predicted"/>
<comment type="caution">
    <text evidence="2">The sequence shown here is derived from an EMBL/GenBank/DDBJ whole genome shotgun (WGS) entry which is preliminary data.</text>
</comment>
<dbReference type="InterPro" id="IPR049804">
    <property type="entry name" value="Choice_anch_L"/>
</dbReference>
<name>A0ABV9KJM4_9RHOB</name>
<protein>
    <submittedName>
        <fullName evidence="2">Hint domain-containing protein</fullName>
    </submittedName>
</protein>
<dbReference type="NCBIfam" id="NF038133">
    <property type="entry name" value="choice_anch_L"/>
    <property type="match status" value="1"/>
</dbReference>
<dbReference type="Pfam" id="PF13403">
    <property type="entry name" value="Hint_2"/>
    <property type="match status" value="1"/>
</dbReference>
<dbReference type="InterPro" id="IPR036844">
    <property type="entry name" value="Hint_dom_sf"/>
</dbReference>
<keyword evidence="3" id="KW-1185">Reference proteome</keyword>